<keyword evidence="6 9" id="KW-0057">Aromatic amino acid biosynthesis</keyword>
<dbReference type="UniPathway" id="UPA00035">
    <property type="reaction ID" value="UER00044"/>
</dbReference>
<keyword evidence="7 9" id="KW-0456">Lyase</keyword>
<dbReference type="AlphaFoldDB" id="A0A484I3W5"/>
<dbReference type="InterPro" id="IPR018204">
    <property type="entry name" value="Trp_synthase_alpha_AS"/>
</dbReference>
<evidence type="ECO:0000256" key="4">
    <source>
        <dbReference type="ARBA" id="ARBA00022605"/>
    </source>
</evidence>
<evidence type="ECO:0000256" key="3">
    <source>
        <dbReference type="ARBA" id="ARBA00011270"/>
    </source>
</evidence>
<dbReference type="OrthoDB" id="25658at2157"/>
<dbReference type="KEGG" id="nfn:NFRAN_0012"/>
<protein>
    <recommendedName>
        <fullName evidence="9">Tryptophan synthase alpha chain</fullName>
        <ecNumber evidence="9">4.2.1.20</ecNumber>
    </recommendedName>
</protein>
<evidence type="ECO:0000256" key="10">
    <source>
        <dbReference type="RuleBase" id="RU003662"/>
    </source>
</evidence>
<evidence type="ECO:0000313" key="12">
    <source>
        <dbReference type="Proteomes" id="UP000294299"/>
    </source>
</evidence>
<evidence type="ECO:0000256" key="1">
    <source>
        <dbReference type="ARBA" id="ARBA00003365"/>
    </source>
</evidence>
<dbReference type="FunFam" id="3.20.20.70:FF:000037">
    <property type="entry name" value="Tryptophan synthase alpha chain"/>
    <property type="match status" value="1"/>
</dbReference>
<dbReference type="CDD" id="cd04724">
    <property type="entry name" value="Tryptophan_synthase_alpha"/>
    <property type="match status" value="1"/>
</dbReference>
<organism evidence="11 12">
    <name type="scientific">Candidatus Nitrosocosmicus franklandianus</name>
    <dbReference type="NCBI Taxonomy" id="1798806"/>
    <lineage>
        <taxon>Archaea</taxon>
        <taxon>Nitrososphaerota</taxon>
        <taxon>Nitrososphaeria</taxon>
        <taxon>Nitrososphaerales</taxon>
        <taxon>Nitrososphaeraceae</taxon>
        <taxon>Candidatus Nitrosocosmicus</taxon>
    </lineage>
</organism>
<dbReference type="GO" id="GO:0005829">
    <property type="term" value="C:cytosol"/>
    <property type="evidence" value="ECO:0007669"/>
    <property type="project" value="TreeGrafter"/>
</dbReference>
<dbReference type="EC" id="4.2.1.20" evidence="9"/>
<evidence type="ECO:0000256" key="7">
    <source>
        <dbReference type="ARBA" id="ARBA00023239"/>
    </source>
</evidence>
<comment type="function">
    <text evidence="1 9">The alpha subunit is responsible for the aldol cleavage of indoleglycerol phosphate to indole and glyceraldehyde 3-phosphate.</text>
</comment>
<evidence type="ECO:0000256" key="9">
    <source>
        <dbReference type="HAMAP-Rule" id="MF_00131"/>
    </source>
</evidence>
<gene>
    <name evidence="9 11" type="primary">trpA</name>
    <name evidence="11" type="ORF">NFRAN_0012</name>
</gene>
<sequence>MKNKVVLKFLELEKRKEKALITYLVGGFPDLETSKQIIETVIASGADIVEIGIPFSDPMADGPVIQNAFSDTLKQGIKPIDCLKLVESIKQRFPNTPMVAMTYSNILYSTGFKQFLRQSKDYSVDGFIIPDLNFEEAEDFLNLSKQFQLATIFLTSPNTNDKRLKKISAISTGFVYMVSVYGITGSRNRFEKYTFESIKRTKEITSRYGKPLAVGFGISTPADVRKMIRAGADGVIVGSSLIKVIEEYKDNKDAMLENLSSFVRQLKEACKA</sequence>
<keyword evidence="12" id="KW-1185">Reference proteome</keyword>
<dbReference type="HAMAP" id="MF_00131">
    <property type="entry name" value="Trp_synth_alpha"/>
    <property type="match status" value="1"/>
</dbReference>
<dbReference type="Pfam" id="PF00290">
    <property type="entry name" value="Trp_syntA"/>
    <property type="match status" value="1"/>
</dbReference>
<evidence type="ECO:0000313" key="11">
    <source>
        <dbReference type="EMBL" id="VFJ12333.1"/>
    </source>
</evidence>
<comment type="catalytic activity">
    <reaction evidence="8 9">
        <text>(1S,2R)-1-C-(indol-3-yl)glycerol 3-phosphate + L-serine = D-glyceraldehyde 3-phosphate + L-tryptophan + H2O</text>
        <dbReference type="Rhea" id="RHEA:10532"/>
        <dbReference type="ChEBI" id="CHEBI:15377"/>
        <dbReference type="ChEBI" id="CHEBI:33384"/>
        <dbReference type="ChEBI" id="CHEBI:57912"/>
        <dbReference type="ChEBI" id="CHEBI:58866"/>
        <dbReference type="ChEBI" id="CHEBI:59776"/>
        <dbReference type="EC" id="4.2.1.20"/>
    </reaction>
</comment>
<keyword evidence="4 9" id="KW-0028">Amino-acid biosynthesis</keyword>
<dbReference type="InterPro" id="IPR002028">
    <property type="entry name" value="Trp_synthase_suA"/>
</dbReference>
<dbReference type="GeneID" id="39419622"/>
<keyword evidence="5 9" id="KW-0822">Tryptophan biosynthesis</keyword>
<dbReference type="Proteomes" id="UP000294299">
    <property type="component" value="Chromosome NFRAN"/>
</dbReference>
<dbReference type="EMBL" id="LR216287">
    <property type="protein sequence ID" value="VFJ12333.1"/>
    <property type="molecule type" value="Genomic_DNA"/>
</dbReference>
<comment type="pathway">
    <text evidence="2 9">Amino-acid biosynthesis; L-tryptophan biosynthesis; L-tryptophan from chorismate: step 5/5.</text>
</comment>
<evidence type="ECO:0000256" key="8">
    <source>
        <dbReference type="ARBA" id="ARBA00049047"/>
    </source>
</evidence>
<evidence type="ECO:0000256" key="5">
    <source>
        <dbReference type="ARBA" id="ARBA00022822"/>
    </source>
</evidence>
<comment type="similarity">
    <text evidence="9 10">Belongs to the TrpA family.</text>
</comment>
<dbReference type="SUPFAM" id="SSF51366">
    <property type="entry name" value="Ribulose-phoshate binding barrel"/>
    <property type="match status" value="1"/>
</dbReference>
<dbReference type="PANTHER" id="PTHR43406">
    <property type="entry name" value="TRYPTOPHAN SYNTHASE, ALPHA CHAIN"/>
    <property type="match status" value="1"/>
</dbReference>
<proteinExistence type="inferred from homology"/>
<dbReference type="RefSeq" id="WP_134482499.1">
    <property type="nucleotide sequence ID" value="NZ_LR216287.1"/>
</dbReference>
<feature type="active site" description="Proton acceptor" evidence="9">
    <location>
        <position position="61"/>
    </location>
</feature>
<dbReference type="Gene3D" id="3.20.20.70">
    <property type="entry name" value="Aldolase class I"/>
    <property type="match status" value="1"/>
</dbReference>
<dbReference type="InterPro" id="IPR013785">
    <property type="entry name" value="Aldolase_TIM"/>
</dbReference>
<reference evidence="11 12" key="1">
    <citation type="submission" date="2019-02" db="EMBL/GenBank/DDBJ databases">
        <authorList>
            <person name="Lehtovirta-Morley E L."/>
        </authorList>
    </citation>
    <scope>NUCLEOTIDE SEQUENCE [LARGE SCALE GENOMIC DNA]</scope>
    <source>
        <strain evidence="11">NFRAN1</strain>
    </source>
</reference>
<dbReference type="InterPro" id="IPR011060">
    <property type="entry name" value="RibuloseP-bd_barrel"/>
</dbReference>
<evidence type="ECO:0000256" key="6">
    <source>
        <dbReference type="ARBA" id="ARBA00023141"/>
    </source>
</evidence>
<dbReference type="PANTHER" id="PTHR43406:SF1">
    <property type="entry name" value="TRYPTOPHAN SYNTHASE ALPHA CHAIN, CHLOROPLASTIC"/>
    <property type="match status" value="1"/>
</dbReference>
<comment type="subunit">
    <text evidence="3 9">Tetramer of two alpha and two beta chains.</text>
</comment>
<evidence type="ECO:0000256" key="2">
    <source>
        <dbReference type="ARBA" id="ARBA00004733"/>
    </source>
</evidence>
<accession>A0A484I3W5</accession>
<name>A0A484I3W5_9ARCH</name>
<dbReference type="NCBIfam" id="TIGR00262">
    <property type="entry name" value="trpA"/>
    <property type="match status" value="1"/>
</dbReference>
<dbReference type="GO" id="GO:0004834">
    <property type="term" value="F:tryptophan synthase activity"/>
    <property type="evidence" value="ECO:0007669"/>
    <property type="project" value="UniProtKB-UniRule"/>
</dbReference>
<feature type="active site" description="Proton acceptor" evidence="9">
    <location>
        <position position="50"/>
    </location>
</feature>
<dbReference type="PROSITE" id="PS00167">
    <property type="entry name" value="TRP_SYNTHASE_ALPHA"/>
    <property type="match status" value="1"/>
</dbReference>